<dbReference type="NCBIfam" id="TIGR03590">
    <property type="entry name" value="PseG"/>
    <property type="match status" value="1"/>
</dbReference>
<evidence type="ECO:0000313" key="4">
    <source>
        <dbReference type="EMBL" id="TWI72370.1"/>
    </source>
</evidence>
<dbReference type="PANTHER" id="PTHR21015:SF22">
    <property type="entry name" value="GLYCOSYLTRANSFERASE"/>
    <property type="match status" value="1"/>
</dbReference>
<feature type="domain" description="Glycosyl transferase family 28 C-terminal" evidence="3">
    <location>
        <begin position="233"/>
        <end position="349"/>
    </location>
</feature>
<sequence>MVFAEKIKKPCVIFRTDASQIIGTGHVMRCLTLASEFKKKGIQCHFVCKNHPGNLTSKIQEQGFTVHLIPLSKKVHHTNSQYQDSYNPWLGSSSKEDAAETLKILKLLKPLWVVLDHYSIGSQWERQIRPFTSKIMVLDDLANRTHDCDILLDPNRNPDSDDYKPLTPSHCTLLLGSAYVLLREEFINMQAQSLERRNCPALNNILITMGGTDPNNNTGRILKYLQESPSIKDLNISVVLGSQAPHLKTIQQQIKLLSCTTQLYIDTKNMATIMAENDLAISACSSTSWECCYMGLPAILLVTAENQKFLADSLKKNSSLWIFNNSDYGISKIPEIITELKKNNDAFKKINPQNQSLIDGRGKERIIDQIKGLNQKLKK</sequence>
<evidence type="ECO:0000259" key="3">
    <source>
        <dbReference type="Pfam" id="PF04101"/>
    </source>
</evidence>
<evidence type="ECO:0000313" key="5">
    <source>
        <dbReference type="Proteomes" id="UP000318307"/>
    </source>
</evidence>
<dbReference type="RefSeq" id="WP_144684134.1">
    <property type="nucleotide sequence ID" value="NZ_VLLC01000010.1"/>
</dbReference>
<protein>
    <submittedName>
        <fullName evidence="4">UDP-2,4-diacetamido-2,4, 6-trideoxy-beta-L-altropyranose hydrolase</fullName>
    </submittedName>
</protein>
<keyword evidence="4" id="KW-0378">Hydrolase</keyword>
<keyword evidence="5" id="KW-1185">Reference proteome</keyword>
<dbReference type="PANTHER" id="PTHR21015">
    <property type="entry name" value="UDP-N-ACETYLGLUCOSAMINE--N-ACETYLMURAMYL-(PENTAPEPTIDE) PYROPHOSPHORYL-UNDECAPRENOL N-ACETYLGLUCOSAMINE TRANSFERASE 1"/>
    <property type="match status" value="1"/>
</dbReference>
<dbReference type="Gene3D" id="3.40.50.11190">
    <property type="match status" value="1"/>
</dbReference>
<feature type="active site" description="Proton acceptor" evidence="1">
    <location>
        <position position="26"/>
    </location>
</feature>
<name>A0A562RVC9_9BACT</name>
<reference evidence="4 5" key="1">
    <citation type="submission" date="2019-07" db="EMBL/GenBank/DDBJ databases">
        <title>Genome sequencing of 100 strains of the haloalkaliphilic chemolithoautotrophic sulfur-oxidizing bacterium Thioalkalivibrio.</title>
        <authorList>
            <person name="Muyzer G."/>
        </authorList>
    </citation>
    <scope>NUCLEOTIDE SEQUENCE [LARGE SCALE GENOMIC DNA]</scope>
    <source>
        <strain evidence="4 5">ASO4-4</strain>
    </source>
</reference>
<feature type="binding site" evidence="2">
    <location>
        <begin position="285"/>
        <end position="286"/>
    </location>
    <ligand>
        <name>substrate</name>
    </ligand>
</feature>
<dbReference type="AlphaFoldDB" id="A0A562RVC9"/>
<comment type="caution">
    <text evidence="4">The sequence shown here is derived from an EMBL/GenBank/DDBJ whole genome shotgun (WGS) entry which is preliminary data.</text>
</comment>
<dbReference type="Pfam" id="PF04101">
    <property type="entry name" value="Glyco_tran_28_C"/>
    <property type="match status" value="1"/>
</dbReference>
<evidence type="ECO:0000256" key="2">
    <source>
        <dbReference type="PIRSR" id="PIRSR620023-2"/>
    </source>
</evidence>
<feature type="binding site" evidence="2">
    <location>
        <position position="183"/>
    </location>
    <ligand>
        <name>substrate</name>
    </ligand>
</feature>
<dbReference type="InterPro" id="IPR007235">
    <property type="entry name" value="Glyco_trans_28_C"/>
</dbReference>
<dbReference type="InterPro" id="IPR020023">
    <property type="entry name" value="PseG"/>
</dbReference>
<dbReference type="EMBL" id="VLLC01000010">
    <property type="protein sequence ID" value="TWI72370.1"/>
    <property type="molecule type" value="Genomic_DNA"/>
</dbReference>
<evidence type="ECO:0000256" key="1">
    <source>
        <dbReference type="PIRSR" id="PIRSR620023-1"/>
    </source>
</evidence>
<feature type="binding site" evidence="2">
    <location>
        <position position="290"/>
    </location>
    <ligand>
        <name>substrate</name>
    </ligand>
</feature>
<dbReference type="SUPFAM" id="SSF53756">
    <property type="entry name" value="UDP-Glycosyltransferase/glycogen phosphorylase"/>
    <property type="match status" value="1"/>
</dbReference>
<dbReference type="OrthoDB" id="9788924at2"/>
<proteinExistence type="predicted"/>
<dbReference type="Proteomes" id="UP000318307">
    <property type="component" value="Unassembled WGS sequence"/>
</dbReference>
<dbReference type="Gene3D" id="3.40.50.2000">
    <property type="entry name" value="Glycogen Phosphorylase B"/>
    <property type="match status" value="1"/>
</dbReference>
<dbReference type="GO" id="GO:0016787">
    <property type="term" value="F:hydrolase activity"/>
    <property type="evidence" value="ECO:0007669"/>
    <property type="project" value="UniProtKB-KW"/>
</dbReference>
<accession>A0A562RVC9</accession>
<gene>
    <name evidence="4" type="ORF">LZ24_01512</name>
</gene>
<dbReference type="GO" id="GO:0016758">
    <property type="term" value="F:hexosyltransferase activity"/>
    <property type="evidence" value="ECO:0007669"/>
    <property type="project" value="InterPro"/>
</dbReference>
<organism evidence="4 5">
    <name type="scientific">Desulfobotulus alkaliphilus</name>
    <dbReference type="NCBI Taxonomy" id="622671"/>
    <lineage>
        <taxon>Bacteria</taxon>
        <taxon>Pseudomonadati</taxon>
        <taxon>Thermodesulfobacteriota</taxon>
        <taxon>Desulfobacteria</taxon>
        <taxon>Desulfobacterales</taxon>
        <taxon>Desulfobacteraceae</taxon>
        <taxon>Desulfobotulus</taxon>
    </lineage>
</organism>